<accession>A0A9D1N2C2</accession>
<evidence type="ECO:0000313" key="3">
    <source>
        <dbReference type="Proteomes" id="UP000886748"/>
    </source>
</evidence>
<reference evidence="2" key="1">
    <citation type="submission" date="2020-10" db="EMBL/GenBank/DDBJ databases">
        <authorList>
            <person name="Gilroy R."/>
        </authorList>
    </citation>
    <scope>NUCLEOTIDE SEQUENCE</scope>
    <source>
        <strain evidence="2">CHK154-7741</strain>
    </source>
</reference>
<sequence>MDIRVQNGENLSLAIKKALIKEGAADSDLKKFSIWNQILDLVDQQNAENKANGKKAIYEGGNDRNSANWSQNYRVLAGSDLSFSDEIWNQIKSIVGLTPSVPKEQPEALNKQLDAPVSPFEKKDTFPVPQQSNLPKINIETNYTQLGDNPSSVSERHSSINPDLLPISSSAQNPSESVKEANNILLSDMPAIESRDTGKTDIPTQSVELEKPTEVLPSGAIVNKDGSIKYGEYLYSIDENGMETLKTKYGTYKATNMMNRDIIANTRAKIFGYHATNVPNLYLKDNQYYKWDENSKSYVKATIETQEARQTRLNAENRRKEEIQKLKATTADGVLENFAQDGKGDCWLISSLKALNNSEKGKEIIKSCLSADNAGNITVNLKGIDKSYTITNDEINAAIDSENSALGDKDAIAIELAFEKHIKSAIDSKKTNSNMDSINAGRYSMGDDYLYGGRPKVAIETLTGLNVSTISRSKDKNIVVQDHVALLKGMNEDTLKPFMDNKDYTIIVSVDGADEKRKDLAHGFAFKGYDENFVYLEDTYLNDDGSAKITKMKKDDFYSRLLEFSYTDLSKPLDKANNSLMYSPKITQTKEVEQYLKNKDNN</sequence>
<feature type="region of interest" description="Disordered" evidence="1">
    <location>
        <begin position="148"/>
        <end position="175"/>
    </location>
</feature>
<dbReference type="AlphaFoldDB" id="A0A9D1N2C2"/>
<evidence type="ECO:0000256" key="1">
    <source>
        <dbReference type="SAM" id="MobiDB-lite"/>
    </source>
</evidence>
<protein>
    <recommendedName>
        <fullName evidence="4">Calpain catalytic domain-containing protein</fullName>
    </recommendedName>
</protein>
<dbReference type="EMBL" id="DVOD01000070">
    <property type="protein sequence ID" value="HIU93376.1"/>
    <property type="molecule type" value="Genomic_DNA"/>
</dbReference>
<gene>
    <name evidence="2" type="ORF">IAD26_09630</name>
</gene>
<name>A0A9D1N2C2_9CLOT</name>
<reference evidence="2" key="2">
    <citation type="journal article" date="2021" name="PeerJ">
        <title>Extensive microbial diversity within the chicken gut microbiome revealed by metagenomics and culture.</title>
        <authorList>
            <person name="Gilroy R."/>
            <person name="Ravi A."/>
            <person name="Getino M."/>
            <person name="Pursley I."/>
            <person name="Horton D.L."/>
            <person name="Alikhan N.F."/>
            <person name="Baker D."/>
            <person name="Gharbi K."/>
            <person name="Hall N."/>
            <person name="Watson M."/>
            <person name="Adriaenssens E.M."/>
            <person name="Foster-Nyarko E."/>
            <person name="Jarju S."/>
            <person name="Secka A."/>
            <person name="Antonio M."/>
            <person name="Oren A."/>
            <person name="Chaudhuri R.R."/>
            <person name="La Ragione R."/>
            <person name="Hildebrand F."/>
            <person name="Pallen M.J."/>
        </authorList>
    </citation>
    <scope>NUCLEOTIDE SEQUENCE</scope>
    <source>
        <strain evidence="2">CHK154-7741</strain>
    </source>
</reference>
<proteinExistence type="predicted"/>
<evidence type="ECO:0000313" key="2">
    <source>
        <dbReference type="EMBL" id="HIU93376.1"/>
    </source>
</evidence>
<evidence type="ECO:0008006" key="4">
    <source>
        <dbReference type="Google" id="ProtNLM"/>
    </source>
</evidence>
<dbReference type="Proteomes" id="UP000886748">
    <property type="component" value="Unassembled WGS sequence"/>
</dbReference>
<organism evidence="2 3">
    <name type="scientific">Candidatus Limenecus avicola</name>
    <dbReference type="NCBI Taxonomy" id="2840847"/>
    <lineage>
        <taxon>Bacteria</taxon>
        <taxon>Bacillati</taxon>
        <taxon>Bacillota</taxon>
        <taxon>Clostridia</taxon>
        <taxon>Eubacteriales</taxon>
        <taxon>Clostridiaceae</taxon>
        <taxon>Clostridiaceae incertae sedis</taxon>
        <taxon>Candidatus Limenecus</taxon>
    </lineage>
</organism>
<comment type="caution">
    <text evidence="2">The sequence shown here is derived from an EMBL/GenBank/DDBJ whole genome shotgun (WGS) entry which is preliminary data.</text>
</comment>